<dbReference type="FunFam" id="3.80.10.10:FF:000041">
    <property type="entry name" value="LRR receptor-like serine/threonine-protein kinase ERECTA"/>
    <property type="match status" value="1"/>
</dbReference>
<dbReference type="InterPro" id="IPR003591">
    <property type="entry name" value="Leu-rich_rpt_typical-subtyp"/>
</dbReference>
<evidence type="ECO:0000256" key="6">
    <source>
        <dbReference type="ARBA" id="ARBA00022614"/>
    </source>
</evidence>
<dbReference type="InterPro" id="IPR008271">
    <property type="entry name" value="Ser/Thr_kinase_AS"/>
</dbReference>
<dbReference type="GO" id="GO:0002215">
    <property type="term" value="P:defense response to nematode"/>
    <property type="evidence" value="ECO:0007669"/>
    <property type="project" value="EnsemblPlants"/>
</dbReference>
<evidence type="ECO:0000256" key="19">
    <source>
        <dbReference type="ARBA" id="ARBA00048679"/>
    </source>
</evidence>
<dbReference type="Gene3D" id="1.10.510.10">
    <property type="entry name" value="Transferase(Phosphotransferase) domain 1"/>
    <property type="match status" value="1"/>
</dbReference>
<dbReference type="Gene3D" id="3.80.10.10">
    <property type="entry name" value="Ribonuclease Inhibitor"/>
    <property type="match status" value="5"/>
</dbReference>
<gene>
    <name evidence="24" type="ORF">AMTR_s00057p00145210</name>
</gene>
<dbReference type="InterPro" id="IPR032675">
    <property type="entry name" value="LRR_dom_sf"/>
</dbReference>
<name>U5D357_AMBTC</name>
<dbReference type="PROSITE" id="PS51450">
    <property type="entry name" value="LRR"/>
    <property type="match status" value="1"/>
</dbReference>
<keyword evidence="10" id="KW-0677">Repeat</keyword>
<dbReference type="PRINTS" id="PR00019">
    <property type="entry name" value="LEURICHRPT"/>
</dbReference>
<feature type="domain" description="Protein kinase" evidence="23">
    <location>
        <begin position="825"/>
        <end position="1098"/>
    </location>
</feature>
<evidence type="ECO:0000256" key="11">
    <source>
        <dbReference type="ARBA" id="ARBA00022741"/>
    </source>
</evidence>
<evidence type="ECO:0000256" key="3">
    <source>
        <dbReference type="ARBA" id="ARBA00012513"/>
    </source>
</evidence>
<keyword evidence="7" id="KW-0808">Transferase</keyword>
<evidence type="ECO:0000256" key="13">
    <source>
        <dbReference type="ARBA" id="ARBA00022840"/>
    </source>
</evidence>
<keyword evidence="5" id="KW-0597">Phosphoprotein</keyword>
<dbReference type="GO" id="GO:0004674">
    <property type="term" value="F:protein serine/threonine kinase activity"/>
    <property type="evidence" value="ECO:0007669"/>
    <property type="project" value="UniProtKB-KW"/>
</dbReference>
<dbReference type="AlphaFoldDB" id="U5D357"/>
<dbReference type="eggNOG" id="ENOG502QQCM">
    <property type="taxonomic scope" value="Eukaryota"/>
</dbReference>
<accession>U5D357</accession>
<dbReference type="GO" id="GO:0009845">
    <property type="term" value="P:seed germination"/>
    <property type="evidence" value="ECO:0007669"/>
    <property type="project" value="EnsemblPlants"/>
</dbReference>
<evidence type="ECO:0000313" key="24">
    <source>
        <dbReference type="EMBL" id="ERN16864.1"/>
    </source>
</evidence>
<dbReference type="OMA" id="EIGSMQN"/>
<dbReference type="GO" id="GO:0009825">
    <property type="term" value="P:multidimensional cell growth"/>
    <property type="evidence" value="ECO:0007669"/>
    <property type="project" value="EnsemblPlants"/>
</dbReference>
<evidence type="ECO:0000256" key="20">
    <source>
        <dbReference type="PROSITE-ProRule" id="PRU10141"/>
    </source>
</evidence>
<dbReference type="Pfam" id="PF13855">
    <property type="entry name" value="LRR_8"/>
    <property type="match status" value="2"/>
</dbReference>
<keyword evidence="9 22" id="KW-0732">Signal</keyword>
<evidence type="ECO:0000256" key="9">
    <source>
        <dbReference type="ARBA" id="ARBA00022729"/>
    </source>
</evidence>
<evidence type="ECO:0000256" key="8">
    <source>
        <dbReference type="ARBA" id="ARBA00022692"/>
    </source>
</evidence>
<dbReference type="Gramene" id="ERN16864">
    <property type="protein sequence ID" value="ERN16864"/>
    <property type="gene ID" value="AMTR_s00057p00145210"/>
</dbReference>
<evidence type="ECO:0000313" key="25">
    <source>
        <dbReference type="Proteomes" id="UP000017836"/>
    </source>
</evidence>
<evidence type="ECO:0000256" key="10">
    <source>
        <dbReference type="ARBA" id="ARBA00022737"/>
    </source>
</evidence>
<keyword evidence="17" id="KW-0325">Glycoprotein</keyword>
<dbReference type="InterPro" id="IPR011009">
    <property type="entry name" value="Kinase-like_dom_sf"/>
</dbReference>
<evidence type="ECO:0000256" key="2">
    <source>
        <dbReference type="ARBA" id="ARBA00008684"/>
    </source>
</evidence>
<dbReference type="CDD" id="cd14066">
    <property type="entry name" value="STKc_IRAK"/>
    <property type="match status" value="1"/>
</dbReference>
<dbReference type="Pfam" id="PF08263">
    <property type="entry name" value="LRRNT_2"/>
    <property type="match status" value="1"/>
</dbReference>
<evidence type="ECO:0000256" key="1">
    <source>
        <dbReference type="ARBA" id="ARBA00004479"/>
    </source>
</evidence>
<dbReference type="PROSITE" id="PS50011">
    <property type="entry name" value="PROTEIN_KINASE_DOM"/>
    <property type="match status" value="1"/>
</dbReference>
<protein>
    <recommendedName>
        <fullName evidence="3">non-specific serine/threonine protein kinase</fullName>
        <ecNumber evidence="3">2.7.11.1</ecNumber>
    </recommendedName>
</protein>
<evidence type="ECO:0000256" key="18">
    <source>
        <dbReference type="ARBA" id="ARBA00047899"/>
    </source>
</evidence>
<keyword evidence="12" id="KW-0418">Kinase</keyword>
<dbReference type="EMBL" id="KI392405">
    <property type="protein sequence ID" value="ERN16864.1"/>
    <property type="molecule type" value="Genomic_DNA"/>
</dbReference>
<evidence type="ECO:0000256" key="16">
    <source>
        <dbReference type="ARBA" id="ARBA00023170"/>
    </source>
</evidence>
<evidence type="ECO:0000256" key="15">
    <source>
        <dbReference type="ARBA" id="ARBA00023136"/>
    </source>
</evidence>
<reference evidence="25" key="1">
    <citation type="journal article" date="2013" name="Science">
        <title>The Amborella genome and the evolution of flowering plants.</title>
        <authorList>
            <consortium name="Amborella Genome Project"/>
        </authorList>
    </citation>
    <scope>NUCLEOTIDE SEQUENCE [LARGE SCALE GENOMIC DNA]</scope>
</reference>
<dbReference type="SMART" id="SM00369">
    <property type="entry name" value="LRR_TYP"/>
    <property type="match status" value="7"/>
</dbReference>
<evidence type="ECO:0000256" key="7">
    <source>
        <dbReference type="ARBA" id="ARBA00022679"/>
    </source>
</evidence>
<keyword evidence="15 21" id="KW-0472">Membrane</keyword>
<evidence type="ECO:0000256" key="12">
    <source>
        <dbReference type="ARBA" id="ARBA00022777"/>
    </source>
</evidence>
<dbReference type="InterPro" id="IPR013210">
    <property type="entry name" value="LRR_N_plant-typ"/>
</dbReference>
<dbReference type="GO" id="GO:0005524">
    <property type="term" value="F:ATP binding"/>
    <property type="evidence" value="ECO:0007669"/>
    <property type="project" value="UniProtKB-UniRule"/>
</dbReference>
<dbReference type="PROSITE" id="PS00107">
    <property type="entry name" value="PROTEIN_KINASE_ATP"/>
    <property type="match status" value="1"/>
</dbReference>
<keyword evidence="13 20" id="KW-0067">ATP-binding</keyword>
<dbReference type="PANTHER" id="PTHR48056">
    <property type="entry name" value="LRR RECEPTOR-LIKE SERINE/THREONINE-PROTEIN KINASE-RELATED"/>
    <property type="match status" value="1"/>
</dbReference>
<comment type="similarity">
    <text evidence="2">Belongs to the protein kinase superfamily. Ser/Thr protein kinase family.</text>
</comment>
<dbReference type="InterPro" id="IPR017441">
    <property type="entry name" value="Protein_kinase_ATP_BS"/>
</dbReference>
<dbReference type="SMART" id="SM00220">
    <property type="entry name" value="S_TKc"/>
    <property type="match status" value="1"/>
</dbReference>
<evidence type="ECO:0000256" key="14">
    <source>
        <dbReference type="ARBA" id="ARBA00022989"/>
    </source>
</evidence>
<dbReference type="InterPro" id="IPR001611">
    <property type="entry name" value="Leu-rich_rpt"/>
</dbReference>
<dbReference type="Pfam" id="PF00069">
    <property type="entry name" value="Pkinase"/>
    <property type="match status" value="1"/>
</dbReference>
<dbReference type="Gene3D" id="3.30.200.20">
    <property type="entry name" value="Phosphorylase Kinase, domain 1"/>
    <property type="match status" value="1"/>
</dbReference>
<keyword evidence="8 21" id="KW-0812">Transmembrane</keyword>
<dbReference type="SUPFAM" id="SSF52058">
    <property type="entry name" value="L domain-like"/>
    <property type="match status" value="2"/>
</dbReference>
<keyword evidence="16" id="KW-0675">Receptor</keyword>
<keyword evidence="6" id="KW-0433">Leucine-rich repeat</keyword>
<dbReference type="PROSITE" id="PS00108">
    <property type="entry name" value="PROTEIN_KINASE_ST"/>
    <property type="match status" value="1"/>
</dbReference>
<dbReference type="Pfam" id="PF00560">
    <property type="entry name" value="LRR_1"/>
    <property type="match status" value="5"/>
</dbReference>
<comment type="catalytic activity">
    <reaction evidence="19">
        <text>L-seryl-[protein] + ATP = O-phospho-L-seryl-[protein] + ADP + H(+)</text>
        <dbReference type="Rhea" id="RHEA:17989"/>
        <dbReference type="Rhea" id="RHEA-COMP:9863"/>
        <dbReference type="Rhea" id="RHEA-COMP:11604"/>
        <dbReference type="ChEBI" id="CHEBI:15378"/>
        <dbReference type="ChEBI" id="CHEBI:29999"/>
        <dbReference type="ChEBI" id="CHEBI:30616"/>
        <dbReference type="ChEBI" id="CHEBI:83421"/>
        <dbReference type="ChEBI" id="CHEBI:456216"/>
        <dbReference type="EC" id="2.7.11.1"/>
    </reaction>
</comment>
<evidence type="ECO:0000256" key="17">
    <source>
        <dbReference type="ARBA" id="ARBA00023180"/>
    </source>
</evidence>
<evidence type="ECO:0000256" key="22">
    <source>
        <dbReference type="SAM" id="SignalP"/>
    </source>
</evidence>
<dbReference type="GO" id="GO:0005886">
    <property type="term" value="C:plasma membrane"/>
    <property type="evidence" value="ECO:0000318"/>
    <property type="project" value="GO_Central"/>
</dbReference>
<dbReference type="FunFam" id="1.10.510.10:FF:000388">
    <property type="entry name" value="Leucine-rich repeat receptor-like tyrosine-protein kinase PXC3"/>
    <property type="match status" value="1"/>
</dbReference>
<dbReference type="FunFam" id="3.80.10.10:FF:000691">
    <property type="entry name" value="Putative LRR receptor-like serine/threonine-protein kinase"/>
    <property type="match status" value="1"/>
</dbReference>
<evidence type="ECO:0000256" key="4">
    <source>
        <dbReference type="ARBA" id="ARBA00022527"/>
    </source>
</evidence>
<dbReference type="FunFam" id="3.30.200.20:FF:000309">
    <property type="entry name" value="Leucine-rich repeat receptor protein kinase MSP1"/>
    <property type="match status" value="1"/>
</dbReference>
<dbReference type="KEGG" id="atr:18445194"/>
<dbReference type="Proteomes" id="UP000017836">
    <property type="component" value="Unassembled WGS sequence"/>
</dbReference>
<comment type="subcellular location">
    <subcellularLocation>
        <location evidence="1">Membrane</location>
        <topology evidence="1">Single-pass type I membrane protein</topology>
    </subcellularLocation>
</comment>
<dbReference type="PANTHER" id="PTHR48056:SF89">
    <property type="entry name" value="OS06G0585982 PROTEIN"/>
    <property type="match status" value="1"/>
</dbReference>
<sequence length="1115" mass="122278">MAIMRERSSRFSRLSWRLFMFITLILFVTIASASTPEQDREVLLNFKSFLLRKNPVNRGRYDHWNESIYHCQWPGINCTGDRVTGISLSDCNIQGPLYANFSSLTELEYLDFSRNTLSGPIPFDFSLCNNLRLLNLSYNILDGTLNLTGLPSLETLDLTVNRLNGGIQLSFPAICNNLINVNLSTNRFSGNILGSFDDCQKLQSLDLSSNNFSGDIWQGFTRLKEFSVSENFLSGEISAGIFAGNCGLHLLDLSENAFQGTVPPEISNCQALEWLNVWGNNFTGNIPSQIGSLRNLVSLFLGNNSFSREIPASLENCTSLRFLDLSRNNFGGVIQPVISKFVQIKLLVLHGNGYKDGLLSSGILNMPNISRLDLSLNEFSGNLPAEIAQMSSLKFLILAYNKFSGNIPPEFGNLSKLQALDLSYNKLTGSIPATFGKLSSLLWLMLAGNSLSGEIPPEIGNCNSLLWVNLADNKLSGKIPDEIAQMGINPNLTFEYNRANMKVAVGSGECLAMKRWIPANYPPFSFVYTLLTRKSCRGIWDRVLKGYGLFPICLNNSGSSPRTLTVSGYLQLTGNNFSGEIPTTIGNMKKLSLLHLGSNNFSGHLPPELAQIPLVVLNVSRNGFTGDIPARLGSMACLQNLDLSVNNFSGDFPASFRGLTDLSKFNLSYNPFLTGTVRASGQLGTFEADSFLGVPLLCVESLKNSAACTNNWTTDSKQAGKKGSRGIAGRPVTLAIILASLSVSIVFLLLWLATLTVFFFPKNPSKPDEEDSTVFALMSSKRRHDQVSSSTFSSTSPDSSDSVYVFRVDSKPFTYSDILEATENFSDRRIIGRGGYATVYRGMLPDGRHVAVKRLRQQGAEAEREFEAEMETLSRGARHPNLVILYGWCMFGEEKALVYEYMEGGSLEEWLEGKKGVFMGWRMRFEVVYGVAKGLAYLHHECMPAIVHRDVKASNIMLEGDGGGARVGDFGLARVVGVGSTHVSTVVAGTVGYVAPEYGQTWKATTKGDVYSFGVLVLEVLTGRRAVGNEETLVEWVRRVVEEKGWRGAVHEGLCMEEGKGINLYGRQVEGLVEVGLRCTEEKPCKRPDMKEVVAMLLGCRGGGVGVDSSAAPAC</sequence>
<keyword evidence="14 21" id="KW-1133">Transmembrane helix</keyword>
<feature type="signal peptide" evidence="22">
    <location>
        <begin position="1"/>
        <end position="33"/>
    </location>
</feature>
<evidence type="ECO:0000256" key="21">
    <source>
        <dbReference type="SAM" id="Phobius"/>
    </source>
</evidence>
<dbReference type="OrthoDB" id="676979at2759"/>
<keyword evidence="11 20" id="KW-0547">Nucleotide-binding</keyword>
<keyword evidence="4" id="KW-0723">Serine/threonine-protein kinase</keyword>
<keyword evidence="25" id="KW-1185">Reference proteome</keyword>
<evidence type="ECO:0000259" key="23">
    <source>
        <dbReference type="PROSITE" id="PS50011"/>
    </source>
</evidence>
<feature type="chain" id="PRO_5004658603" description="non-specific serine/threonine protein kinase" evidence="22">
    <location>
        <begin position="34"/>
        <end position="1115"/>
    </location>
</feature>
<dbReference type="SUPFAM" id="SSF56112">
    <property type="entry name" value="Protein kinase-like (PK-like)"/>
    <property type="match status" value="1"/>
</dbReference>
<evidence type="ECO:0000256" key="5">
    <source>
        <dbReference type="ARBA" id="ARBA00022553"/>
    </source>
</evidence>
<dbReference type="InterPro" id="IPR050647">
    <property type="entry name" value="Plant_LRR-RLKs"/>
</dbReference>
<feature type="transmembrane region" description="Helical" evidence="21">
    <location>
        <begin position="734"/>
        <end position="760"/>
    </location>
</feature>
<dbReference type="InterPro" id="IPR000719">
    <property type="entry name" value="Prot_kinase_dom"/>
</dbReference>
<proteinExistence type="inferred from homology"/>
<organism evidence="24 25">
    <name type="scientific">Amborella trichopoda</name>
    <dbReference type="NCBI Taxonomy" id="13333"/>
    <lineage>
        <taxon>Eukaryota</taxon>
        <taxon>Viridiplantae</taxon>
        <taxon>Streptophyta</taxon>
        <taxon>Embryophyta</taxon>
        <taxon>Tracheophyta</taxon>
        <taxon>Spermatophyta</taxon>
        <taxon>Magnoliopsida</taxon>
        <taxon>Amborellales</taxon>
        <taxon>Amborellaceae</taxon>
        <taxon>Amborella</taxon>
    </lineage>
</organism>
<dbReference type="EC" id="2.7.11.1" evidence="3"/>
<comment type="catalytic activity">
    <reaction evidence="18">
        <text>L-threonyl-[protein] + ATP = O-phospho-L-threonyl-[protein] + ADP + H(+)</text>
        <dbReference type="Rhea" id="RHEA:46608"/>
        <dbReference type="Rhea" id="RHEA-COMP:11060"/>
        <dbReference type="Rhea" id="RHEA-COMP:11605"/>
        <dbReference type="ChEBI" id="CHEBI:15378"/>
        <dbReference type="ChEBI" id="CHEBI:30013"/>
        <dbReference type="ChEBI" id="CHEBI:30616"/>
        <dbReference type="ChEBI" id="CHEBI:61977"/>
        <dbReference type="ChEBI" id="CHEBI:456216"/>
        <dbReference type="EC" id="2.7.11.1"/>
    </reaction>
</comment>
<feature type="binding site" evidence="20">
    <location>
        <position position="853"/>
    </location>
    <ligand>
        <name>ATP</name>
        <dbReference type="ChEBI" id="CHEBI:30616"/>
    </ligand>
</feature>
<dbReference type="HOGENOM" id="CLU_000288_22_9_1"/>